<dbReference type="Pfam" id="PF07686">
    <property type="entry name" value="V-set"/>
    <property type="match status" value="1"/>
</dbReference>
<sequence>MDIILRSNMDTKSRLLLMAHILATLCTTVSASMNAYFDPYTPRNVTTELDETIFMQCRVHNLDGKTQVSWIRRHDLQILTIGEMTFTPDKRFRVIHESGSTDWTLQLKHAKQEDAGIYECQVSSNPTVSLLVSLTILRSEVAIHGNFYVQLGSPLKLRCNVTASPSPPVRVYWYHNDSMIQYDQQSQRTQVFYELTEYSTTSILIVQDAKRTDSGKYTCKANSADNKSADVVVTNGKHTQAIVDMSSQSSSTSAAVSLSGRLYTVVAGLLLSLLLTAVQRGCFLRSDSSTPTRVRGRPAGTVRCCRSNCQRLRSNISAISWSKREDRLLTSRRVADTAADSTADDVVSAIRDVVSESADTKWRIKKSSVPDISY</sequence>
<accession>A0ABM1E0J4</accession>
<dbReference type="InterPro" id="IPR003599">
    <property type="entry name" value="Ig_sub"/>
</dbReference>
<dbReference type="GeneID" id="106807778"/>
<evidence type="ECO:0000313" key="3">
    <source>
        <dbReference type="Proteomes" id="UP000695022"/>
    </source>
</evidence>
<dbReference type="InterPro" id="IPR013783">
    <property type="entry name" value="Ig-like_fold"/>
</dbReference>
<gene>
    <name evidence="4" type="primary">LOC106807778</name>
</gene>
<organism evidence="3 4">
    <name type="scientific">Priapulus caudatus</name>
    <name type="common">Priapulid worm</name>
    <dbReference type="NCBI Taxonomy" id="37621"/>
    <lineage>
        <taxon>Eukaryota</taxon>
        <taxon>Metazoa</taxon>
        <taxon>Ecdysozoa</taxon>
        <taxon>Scalidophora</taxon>
        <taxon>Priapulida</taxon>
        <taxon>Priapulimorpha</taxon>
        <taxon>Priapulimorphida</taxon>
        <taxon>Priapulidae</taxon>
        <taxon>Priapulus</taxon>
    </lineage>
</organism>
<dbReference type="PROSITE" id="PS50835">
    <property type="entry name" value="IG_LIKE"/>
    <property type="match status" value="2"/>
</dbReference>
<dbReference type="SMART" id="SM00408">
    <property type="entry name" value="IGc2"/>
    <property type="match status" value="2"/>
</dbReference>
<dbReference type="SUPFAM" id="SSF48726">
    <property type="entry name" value="Immunoglobulin"/>
    <property type="match status" value="2"/>
</dbReference>
<dbReference type="InterPro" id="IPR013106">
    <property type="entry name" value="Ig_V-set"/>
</dbReference>
<evidence type="ECO:0000259" key="2">
    <source>
        <dbReference type="PROSITE" id="PS50835"/>
    </source>
</evidence>
<dbReference type="PANTHER" id="PTHR23279">
    <property type="entry name" value="DEFECTIVE PROBOSCIS EXTENSION RESPONSE DPR -RELATED"/>
    <property type="match status" value="1"/>
</dbReference>
<dbReference type="CDD" id="cd00099">
    <property type="entry name" value="IgV"/>
    <property type="match status" value="1"/>
</dbReference>
<dbReference type="PANTHER" id="PTHR23279:SF45">
    <property type="entry name" value="DEFECTIVE PROBOSCIS EXTENSION RESPONSE 12, ISOFORM C"/>
    <property type="match status" value="1"/>
</dbReference>
<dbReference type="Gene3D" id="2.60.40.10">
    <property type="entry name" value="Immunoglobulins"/>
    <property type="match status" value="2"/>
</dbReference>
<dbReference type="InterPro" id="IPR003598">
    <property type="entry name" value="Ig_sub2"/>
</dbReference>
<evidence type="ECO:0000256" key="1">
    <source>
        <dbReference type="SAM" id="SignalP"/>
    </source>
</evidence>
<feature type="chain" id="PRO_5045278447" evidence="1">
    <location>
        <begin position="32"/>
        <end position="374"/>
    </location>
</feature>
<dbReference type="InterPro" id="IPR036179">
    <property type="entry name" value="Ig-like_dom_sf"/>
</dbReference>
<feature type="signal peptide" evidence="1">
    <location>
        <begin position="1"/>
        <end position="31"/>
    </location>
</feature>
<feature type="domain" description="Ig-like" evidence="2">
    <location>
        <begin position="126"/>
        <end position="234"/>
    </location>
</feature>
<dbReference type="Proteomes" id="UP000695022">
    <property type="component" value="Unplaced"/>
</dbReference>
<name>A0ABM1E0J4_PRICU</name>
<proteinExistence type="predicted"/>
<dbReference type="InterPro" id="IPR037448">
    <property type="entry name" value="Zig-8"/>
</dbReference>
<dbReference type="Pfam" id="PF13927">
    <property type="entry name" value="Ig_3"/>
    <property type="match status" value="1"/>
</dbReference>
<reference evidence="4" key="1">
    <citation type="submission" date="2025-08" db="UniProtKB">
        <authorList>
            <consortium name="RefSeq"/>
        </authorList>
    </citation>
    <scope>IDENTIFICATION</scope>
</reference>
<dbReference type="InterPro" id="IPR007110">
    <property type="entry name" value="Ig-like_dom"/>
</dbReference>
<dbReference type="SMART" id="SM00409">
    <property type="entry name" value="IG"/>
    <property type="match status" value="2"/>
</dbReference>
<keyword evidence="1" id="KW-0732">Signal</keyword>
<protein>
    <submittedName>
        <fullName evidence="4">Uncharacterized protein LOC106807778 isoform X1</fullName>
    </submittedName>
</protein>
<keyword evidence="3" id="KW-1185">Reference proteome</keyword>
<evidence type="ECO:0000313" key="4">
    <source>
        <dbReference type="RefSeq" id="XP_014665715.1"/>
    </source>
</evidence>
<dbReference type="RefSeq" id="XP_014665715.1">
    <property type="nucleotide sequence ID" value="XM_014810229.1"/>
</dbReference>
<feature type="domain" description="Ig-like" evidence="2">
    <location>
        <begin position="39"/>
        <end position="125"/>
    </location>
</feature>